<evidence type="ECO:0000313" key="3">
    <source>
        <dbReference type="Proteomes" id="UP001152622"/>
    </source>
</evidence>
<dbReference type="EMBL" id="JAINUF010000006">
    <property type="protein sequence ID" value="KAJ8357279.1"/>
    <property type="molecule type" value="Genomic_DNA"/>
</dbReference>
<dbReference type="Proteomes" id="UP001152622">
    <property type="component" value="Chromosome 6"/>
</dbReference>
<evidence type="ECO:0000313" key="2">
    <source>
        <dbReference type="EMBL" id="KAJ8357279.1"/>
    </source>
</evidence>
<keyword evidence="3" id="KW-1185">Reference proteome</keyword>
<organism evidence="2 3">
    <name type="scientific">Synaphobranchus kaupii</name>
    <name type="common">Kaup's arrowtooth eel</name>
    <dbReference type="NCBI Taxonomy" id="118154"/>
    <lineage>
        <taxon>Eukaryota</taxon>
        <taxon>Metazoa</taxon>
        <taxon>Chordata</taxon>
        <taxon>Craniata</taxon>
        <taxon>Vertebrata</taxon>
        <taxon>Euteleostomi</taxon>
        <taxon>Actinopterygii</taxon>
        <taxon>Neopterygii</taxon>
        <taxon>Teleostei</taxon>
        <taxon>Anguilliformes</taxon>
        <taxon>Synaphobranchidae</taxon>
        <taxon>Synaphobranchus</taxon>
    </lineage>
</organism>
<proteinExistence type="predicted"/>
<name>A0A9Q1IX96_SYNKA</name>
<comment type="caution">
    <text evidence="2">The sequence shown here is derived from an EMBL/GenBank/DDBJ whole genome shotgun (WGS) entry which is preliminary data.</text>
</comment>
<gene>
    <name evidence="2" type="ORF">SKAU_G00200730</name>
</gene>
<reference evidence="2" key="1">
    <citation type="journal article" date="2023" name="Science">
        <title>Genome structures resolve the early diversification of teleost fishes.</title>
        <authorList>
            <person name="Parey E."/>
            <person name="Louis A."/>
            <person name="Montfort J."/>
            <person name="Bouchez O."/>
            <person name="Roques C."/>
            <person name="Iampietro C."/>
            <person name="Lluch J."/>
            <person name="Castinel A."/>
            <person name="Donnadieu C."/>
            <person name="Desvignes T."/>
            <person name="Floi Bucao C."/>
            <person name="Jouanno E."/>
            <person name="Wen M."/>
            <person name="Mejri S."/>
            <person name="Dirks R."/>
            <person name="Jansen H."/>
            <person name="Henkel C."/>
            <person name="Chen W.J."/>
            <person name="Zahm M."/>
            <person name="Cabau C."/>
            <person name="Klopp C."/>
            <person name="Thompson A.W."/>
            <person name="Robinson-Rechavi M."/>
            <person name="Braasch I."/>
            <person name="Lecointre G."/>
            <person name="Bobe J."/>
            <person name="Postlethwait J.H."/>
            <person name="Berthelot C."/>
            <person name="Roest Crollius H."/>
            <person name="Guiguen Y."/>
        </authorList>
    </citation>
    <scope>NUCLEOTIDE SEQUENCE</scope>
    <source>
        <strain evidence="2">WJC10195</strain>
    </source>
</reference>
<evidence type="ECO:0000256" key="1">
    <source>
        <dbReference type="SAM" id="MobiDB-lite"/>
    </source>
</evidence>
<sequence>MRSTSRDCSPLSCLLHITHYRQGTEKLHMVLDPVTVRPCTGNPAHCCKPPPPPPSRGKVYFEKVPPAGAVLETPPPWLSFAGGGGGGVSAVAAAQLCLRSALLRTASVYRCQTLPQSAGGEEEDFPCRLTQDGGEGYRHHHREHP</sequence>
<dbReference type="AlphaFoldDB" id="A0A9Q1IX96"/>
<protein>
    <submittedName>
        <fullName evidence="2">Uncharacterized protein</fullName>
    </submittedName>
</protein>
<feature type="region of interest" description="Disordered" evidence="1">
    <location>
        <begin position="117"/>
        <end position="145"/>
    </location>
</feature>
<accession>A0A9Q1IX96</accession>